<evidence type="ECO:0000259" key="2">
    <source>
        <dbReference type="Pfam" id="PF02517"/>
    </source>
</evidence>
<feature type="domain" description="CAAX prenyl protease 2/Lysostaphin resistance protein A-like" evidence="2">
    <location>
        <begin position="118"/>
        <end position="208"/>
    </location>
</feature>
<proteinExistence type="predicted"/>
<keyword evidence="1" id="KW-0472">Membrane</keyword>
<dbReference type="EMBL" id="UFWZ01000001">
    <property type="protein sequence ID" value="SUY47551.1"/>
    <property type="molecule type" value="Genomic_DNA"/>
</dbReference>
<keyword evidence="1" id="KW-0812">Transmembrane</keyword>
<evidence type="ECO:0000256" key="1">
    <source>
        <dbReference type="SAM" id="Phobius"/>
    </source>
</evidence>
<dbReference type="GO" id="GO:0080120">
    <property type="term" value="P:CAAX-box protein maturation"/>
    <property type="evidence" value="ECO:0007669"/>
    <property type="project" value="UniProtKB-ARBA"/>
</dbReference>
<reference evidence="3 4" key="1">
    <citation type="submission" date="2018-06" db="EMBL/GenBank/DDBJ databases">
        <authorList>
            <consortium name="Pathogen Informatics"/>
            <person name="Doyle S."/>
        </authorList>
    </citation>
    <scope>NUCLEOTIDE SEQUENCE [LARGE SCALE GENOMIC DNA]</scope>
    <source>
        <strain evidence="3 4">NCTC9836</strain>
    </source>
</reference>
<gene>
    <name evidence="3" type="ORF">NCTC9836_01885</name>
</gene>
<feature type="transmembrane region" description="Helical" evidence="1">
    <location>
        <begin position="182"/>
        <end position="205"/>
    </location>
</feature>
<dbReference type="RefSeq" id="WP_115641501.1">
    <property type="nucleotide sequence ID" value="NZ_UFWZ01000001.1"/>
</dbReference>
<evidence type="ECO:0000313" key="4">
    <source>
        <dbReference type="Proteomes" id="UP000254664"/>
    </source>
</evidence>
<feature type="transmembrane region" description="Helical" evidence="1">
    <location>
        <begin position="118"/>
        <end position="136"/>
    </location>
</feature>
<evidence type="ECO:0000313" key="3">
    <source>
        <dbReference type="EMBL" id="SUY47551.1"/>
    </source>
</evidence>
<keyword evidence="3" id="KW-0378">Hydrolase</keyword>
<sequence length="216" mass="24283">MSTHILCLNILILLVTLSPVMCAQTIMYIINKGVIDYSMDKFLKMLAVVLSIVIFLSAIFKIDLLIVELPKQSYWYLLGLVSVLVILIIEVLISYIIICLSGKSVSGITLITTWKRSTIKVIGLSVIVALLEEMIFRQIWFSILIKEFKINAMIVIIITGFVYAMNHIFLGKKVLIQKFVSGIIYGCLFYFSGNCVIIPVIAHCVQNGVILMKDRG</sequence>
<dbReference type="GO" id="GO:0004175">
    <property type="term" value="F:endopeptidase activity"/>
    <property type="evidence" value="ECO:0007669"/>
    <property type="project" value="UniProtKB-ARBA"/>
</dbReference>
<dbReference type="AlphaFoldDB" id="A0A381J8L2"/>
<feature type="transmembrane region" description="Helical" evidence="1">
    <location>
        <begin position="46"/>
        <end position="67"/>
    </location>
</feature>
<dbReference type="Pfam" id="PF02517">
    <property type="entry name" value="Rce1-like"/>
    <property type="match status" value="1"/>
</dbReference>
<organism evidence="3 4">
    <name type="scientific">Clostridium putrefaciens</name>
    <dbReference type="NCBI Taxonomy" id="99675"/>
    <lineage>
        <taxon>Bacteria</taxon>
        <taxon>Bacillati</taxon>
        <taxon>Bacillota</taxon>
        <taxon>Clostridia</taxon>
        <taxon>Eubacteriales</taxon>
        <taxon>Clostridiaceae</taxon>
        <taxon>Clostridium</taxon>
    </lineage>
</organism>
<name>A0A381J8L2_9CLOT</name>
<dbReference type="Proteomes" id="UP000254664">
    <property type="component" value="Unassembled WGS sequence"/>
</dbReference>
<keyword evidence="1" id="KW-1133">Transmembrane helix</keyword>
<dbReference type="OrthoDB" id="1911361at2"/>
<keyword evidence="3" id="KW-0645">Protease</keyword>
<feature type="transmembrane region" description="Helical" evidence="1">
    <location>
        <begin position="148"/>
        <end position="170"/>
    </location>
</feature>
<accession>A0A381J8L2</accession>
<dbReference type="GO" id="GO:0006508">
    <property type="term" value="P:proteolysis"/>
    <property type="evidence" value="ECO:0007669"/>
    <property type="project" value="UniProtKB-KW"/>
</dbReference>
<protein>
    <submittedName>
        <fullName evidence="3">CAAX amino terminal protease</fullName>
    </submittedName>
</protein>
<dbReference type="InterPro" id="IPR003675">
    <property type="entry name" value="Rce1/LyrA-like_dom"/>
</dbReference>
<feature type="transmembrane region" description="Helical" evidence="1">
    <location>
        <begin position="74"/>
        <end position="98"/>
    </location>
</feature>
<keyword evidence="4" id="KW-1185">Reference proteome</keyword>